<evidence type="ECO:0000256" key="1">
    <source>
        <dbReference type="ARBA" id="ARBA00006139"/>
    </source>
</evidence>
<dbReference type="NCBIfam" id="TIGR00077">
    <property type="entry name" value="lspA"/>
    <property type="match status" value="1"/>
</dbReference>
<evidence type="ECO:0000256" key="8">
    <source>
        <dbReference type="ARBA" id="ARBA00023136"/>
    </source>
</evidence>
<organism evidence="12 13">
    <name type="scientific">Paucilactobacillus nenjiangensis</name>
    <dbReference type="NCBI Taxonomy" id="1296540"/>
    <lineage>
        <taxon>Bacteria</taxon>
        <taxon>Bacillati</taxon>
        <taxon>Bacillota</taxon>
        <taxon>Bacilli</taxon>
        <taxon>Lactobacillales</taxon>
        <taxon>Lactobacillaceae</taxon>
        <taxon>Paucilactobacillus</taxon>
    </lineage>
</organism>
<dbReference type="GO" id="GO:0005886">
    <property type="term" value="C:plasma membrane"/>
    <property type="evidence" value="ECO:0007669"/>
    <property type="project" value="UniProtKB-SubCell"/>
</dbReference>
<comment type="pathway">
    <text evidence="9">Protein modification; lipoprotein biosynthesis (signal peptide cleavage).</text>
</comment>
<feature type="transmembrane region" description="Helical" evidence="9">
    <location>
        <begin position="83"/>
        <end position="101"/>
    </location>
</feature>
<dbReference type="PANTHER" id="PTHR33695">
    <property type="entry name" value="LIPOPROTEIN SIGNAL PEPTIDASE"/>
    <property type="match status" value="1"/>
</dbReference>
<reference evidence="12 13" key="1">
    <citation type="submission" date="2019-09" db="EMBL/GenBank/DDBJ databases">
        <title>Complete Genome Sequence of Lactobacillus nenjiangensis SH-Y15, isolated from sauerkraut.</title>
        <authorList>
            <person name="Yang H."/>
        </authorList>
    </citation>
    <scope>NUCLEOTIDE SEQUENCE [LARGE SCALE GENOMIC DNA]</scope>
    <source>
        <strain evidence="12 13">SH-Y15</strain>
    </source>
</reference>
<evidence type="ECO:0000256" key="6">
    <source>
        <dbReference type="ARBA" id="ARBA00022801"/>
    </source>
</evidence>
<evidence type="ECO:0000256" key="4">
    <source>
        <dbReference type="ARBA" id="ARBA00022692"/>
    </source>
</evidence>
<keyword evidence="2 9" id="KW-1003">Cell membrane</keyword>
<evidence type="ECO:0000256" key="5">
    <source>
        <dbReference type="ARBA" id="ARBA00022750"/>
    </source>
</evidence>
<comment type="function">
    <text evidence="9 10">This protein specifically catalyzes the removal of signal peptides from prolipoproteins.</text>
</comment>
<keyword evidence="7 9" id="KW-1133">Transmembrane helix</keyword>
<dbReference type="EMBL" id="CP043939">
    <property type="protein sequence ID" value="QER67401.1"/>
    <property type="molecule type" value="Genomic_DNA"/>
</dbReference>
<comment type="subcellular location">
    <subcellularLocation>
        <location evidence="9">Cell membrane</location>
        <topology evidence="9">Multi-pass membrane protein</topology>
    </subcellularLocation>
</comment>
<accession>A0A5P1X4I9</accession>
<dbReference type="OrthoDB" id="9810259at2"/>
<dbReference type="RefSeq" id="WP_150203979.1">
    <property type="nucleotide sequence ID" value="NZ_CAUQTN010000017.1"/>
</dbReference>
<dbReference type="PANTHER" id="PTHR33695:SF1">
    <property type="entry name" value="LIPOPROTEIN SIGNAL PEPTIDASE"/>
    <property type="match status" value="1"/>
</dbReference>
<dbReference type="GO" id="GO:0004190">
    <property type="term" value="F:aspartic-type endopeptidase activity"/>
    <property type="evidence" value="ECO:0007669"/>
    <property type="project" value="UniProtKB-UniRule"/>
</dbReference>
<name>A0A5P1X4I9_9LACO</name>
<dbReference type="KEGG" id="lnn:F0161_05730"/>
<dbReference type="UniPathway" id="UPA00665"/>
<evidence type="ECO:0000313" key="13">
    <source>
        <dbReference type="Proteomes" id="UP000325295"/>
    </source>
</evidence>
<protein>
    <recommendedName>
        <fullName evidence="9">Lipoprotein signal peptidase</fullName>
        <ecNumber evidence="9">3.4.23.36</ecNumber>
    </recommendedName>
    <alternativeName>
        <fullName evidence="9">Prolipoprotein signal peptidase</fullName>
    </alternativeName>
    <alternativeName>
        <fullName evidence="9">Signal peptidase II</fullName>
        <shortName evidence="9">SPase II</shortName>
    </alternativeName>
</protein>
<dbReference type="PRINTS" id="PR00781">
    <property type="entry name" value="LIPOSIGPTASE"/>
</dbReference>
<keyword evidence="5 9" id="KW-0064">Aspartyl protease</keyword>
<evidence type="ECO:0000256" key="9">
    <source>
        <dbReference type="HAMAP-Rule" id="MF_00161"/>
    </source>
</evidence>
<comment type="caution">
    <text evidence="9">Lacks conserved residue(s) required for the propagation of feature annotation.</text>
</comment>
<feature type="transmembrane region" description="Helical" evidence="9">
    <location>
        <begin position="59"/>
        <end position="77"/>
    </location>
</feature>
<dbReference type="PROSITE" id="PS00855">
    <property type="entry name" value="SPASE_II"/>
    <property type="match status" value="1"/>
</dbReference>
<comment type="catalytic activity">
    <reaction evidence="9 10">
        <text>Release of signal peptides from bacterial membrane prolipoproteins. Hydrolyzes -Xaa-Yaa-Zaa-|-(S,diacylglyceryl)Cys-, in which Xaa is hydrophobic (preferably Leu), and Yaa (Ala or Ser) and Zaa (Gly or Ala) have small, neutral side chains.</text>
        <dbReference type="EC" id="3.4.23.36"/>
    </reaction>
</comment>
<keyword evidence="6 9" id="KW-0378">Hydrolase</keyword>
<evidence type="ECO:0000313" key="12">
    <source>
        <dbReference type="EMBL" id="QER67401.1"/>
    </source>
</evidence>
<evidence type="ECO:0000256" key="11">
    <source>
        <dbReference type="RuleBase" id="RU004181"/>
    </source>
</evidence>
<gene>
    <name evidence="9" type="primary">lspA</name>
    <name evidence="12" type="ORF">F0161_05730</name>
</gene>
<keyword evidence="8 9" id="KW-0472">Membrane</keyword>
<dbReference type="InterPro" id="IPR001872">
    <property type="entry name" value="Peptidase_A8"/>
</dbReference>
<dbReference type="EC" id="3.4.23.36" evidence="9"/>
<proteinExistence type="inferred from homology"/>
<dbReference type="HAMAP" id="MF_00161">
    <property type="entry name" value="LspA"/>
    <property type="match status" value="1"/>
</dbReference>
<feature type="active site" evidence="9">
    <location>
        <position position="111"/>
    </location>
</feature>
<evidence type="ECO:0000256" key="2">
    <source>
        <dbReference type="ARBA" id="ARBA00022475"/>
    </source>
</evidence>
<feature type="transmembrane region" description="Helical" evidence="9">
    <location>
        <begin position="122"/>
        <end position="143"/>
    </location>
</feature>
<dbReference type="GO" id="GO:0006508">
    <property type="term" value="P:proteolysis"/>
    <property type="evidence" value="ECO:0007669"/>
    <property type="project" value="UniProtKB-KW"/>
</dbReference>
<keyword evidence="4 9" id="KW-0812">Transmembrane</keyword>
<evidence type="ECO:0000256" key="7">
    <source>
        <dbReference type="ARBA" id="ARBA00022989"/>
    </source>
</evidence>
<dbReference type="AlphaFoldDB" id="A0A5P1X4I9"/>
<evidence type="ECO:0000256" key="10">
    <source>
        <dbReference type="RuleBase" id="RU000594"/>
    </source>
</evidence>
<evidence type="ECO:0000256" key="3">
    <source>
        <dbReference type="ARBA" id="ARBA00022670"/>
    </source>
</evidence>
<dbReference type="Pfam" id="PF01252">
    <property type="entry name" value="Peptidase_A8"/>
    <property type="match status" value="1"/>
</dbReference>
<keyword evidence="13" id="KW-1185">Reference proteome</keyword>
<comment type="similarity">
    <text evidence="1 9 11">Belongs to the peptidase A8 family.</text>
</comment>
<feature type="active site" evidence="9">
    <location>
        <position position="127"/>
    </location>
</feature>
<keyword evidence="3 9" id="KW-0645">Protease</keyword>
<sequence length="151" mass="17272">MPYYGLLIVLLVIGDQSLKFWITNNIQLGAVDSFIPGLLSFTNLRNIGAAWSILEGQQWFFIVISIVALILICYFLWRYRANWHFGWPLSLILAGTIGNFVDRLRLGYVVDMFQLDFINFPIFNIADMCLTVGVILMIIAILFEDEGTKND</sequence>
<dbReference type="Proteomes" id="UP000325295">
    <property type="component" value="Chromosome"/>
</dbReference>